<feature type="compositionally biased region" description="Low complexity" evidence="1">
    <location>
        <begin position="463"/>
        <end position="474"/>
    </location>
</feature>
<dbReference type="OrthoDB" id="3899594at2759"/>
<name>A0A4U0ULI2_9PEZI</name>
<dbReference type="Proteomes" id="UP000310066">
    <property type="component" value="Unassembled WGS sequence"/>
</dbReference>
<evidence type="ECO:0000313" key="2">
    <source>
        <dbReference type="EMBL" id="TKA36641.1"/>
    </source>
</evidence>
<sequence>MTRDHDRTIKIYHSCEPPGAPVLLRFKAGTHTLYHPTLDPHASAPLVWIPKRKGAAELVRRCVKGGCEVCAATEDVGDLTLEVAMAHGIRGVALKPSGRARTVGERVTDGGVRGAWMFGGGVLGEGEVGAGLERRVEWERFGGGGGSGQVGRWLEGLPGEFERWEAGLEGEEARVGARGDSLGVDGNGRLDNGLPIDEHLRNFFARRDELERRFAEAAGSQTRALEARAGAGGKGRGVEGENRLDEDLSVGERLKDFFARRDELERRFAEAARSQTRRALEAEWRKSFKSSAAAHWKLPSHPVLHAARWDVNIANSQLAYRLQSQVTALPQGPFEADIREYTKPITHHNRFKFATHPPLTGPPLNTETSNPLKPSLTEPHQTNIPLPFIPSGTTETNIQYYIKDLEAYMSARGFASTRQQAPLPPPVIENKPPPGLGVPTRCAARQNSQPSATAPPQPWELTRGAAPGAGVRPGTNLTQRTPGLAHPVFPAASSLLGTKRTHEDIGPVAQERRQKIRRMEVQLGGLGAVG</sequence>
<feature type="region of interest" description="Disordered" evidence="1">
    <location>
        <begin position="442"/>
        <end position="481"/>
    </location>
</feature>
<gene>
    <name evidence="2" type="ORF">B0A54_11884</name>
</gene>
<protein>
    <submittedName>
        <fullName evidence="2">Uncharacterized protein</fullName>
    </submittedName>
</protein>
<dbReference type="AlphaFoldDB" id="A0A4U0ULI2"/>
<reference evidence="2 3" key="1">
    <citation type="submission" date="2017-03" db="EMBL/GenBank/DDBJ databases">
        <title>Genomes of endolithic fungi from Antarctica.</title>
        <authorList>
            <person name="Coleine C."/>
            <person name="Masonjones S."/>
            <person name="Stajich J.E."/>
        </authorList>
    </citation>
    <scope>NUCLEOTIDE SEQUENCE [LARGE SCALE GENOMIC DNA]</scope>
    <source>
        <strain evidence="2 3">CCFEE 5311</strain>
    </source>
</reference>
<evidence type="ECO:0000313" key="3">
    <source>
        <dbReference type="Proteomes" id="UP000310066"/>
    </source>
</evidence>
<proteinExistence type="predicted"/>
<accession>A0A4U0ULI2</accession>
<dbReference type="EMBL" id="NAJP01000058">
    <property type="protein sequence ID" value="TKA36641.1"/>
    <property type="molecule type" value="Genomic_DNA"/>
</dbReference>
<evidence type="ECO:0000256" key="1">
    <source>
        <dbReference type="SAM" id="MobiDB-lite"/>
    </source>
</evidence>
<comment type="caution">
    <text evidence="2">The sequence shown here is derived from an EMBL/GenBank/DDBJ whole genome shotgun (WGS) entry which is preliminary data.</text>
</comment>
<organism evidence="2 3">
    <name type="scientific">Friedmanniomyces endolithicus</name>
    <dbReference type="NCBI Taxonomy" id="329885"/>
    <lineage>
        <taxon>Eukaryota</taxon>
        <taxon>Fungi</taxon>
        <taxon>Dikarya</taxon>
        <taxon>Ascomycota</taxon>
        <taxon>Pezizomycotina</taxon>
        <taxon>Dothideomycetes</taxon>
        <taxon>Dothideomycetidae</taxon>
        <taxon>Mycosphaerellales</taxon>
        <taxon>Teratosphaeriaceae</taxon>
        <taxon>Friedmanniomyces</taxon>
    </lineage>
</organism>